<sequence length="120" mass="13626">MGLDYLHANNICHGGNFLLRVPSFDGLSMAELYEHYDLKILILDYGTSFIISKTLSPKLYMPALYAPPEELFNDYIIGTIADVWTLGVILYNAMGKRPLFETFIYNLDDIISEMVNTLGH</sequence>
<dbReference type="VEuPathDB" id="FungiDB:TEQG_08078"/>
<dbReference type="Gene3D" id="1.10.510.10">
    <property type="entry name" value="Transferase(Phosphotransferase) domain 1"/>
    <property type="match status" value="1"/>
</dbReference>
<protein>
    <submittedName>
        <fullName evidence="2">Protein kinase domain-containing protein</fullName>
    </submittedName>
</protein>
<evidence type="ECO:0000259" key="1">
    <source>
        <dbReference type="PROSITE" id="PS50011"/>
    </source>
</evidence>
<proteinExistence type="predicted"/>
<dbReference type="Proteomes" id="UP000009169">
    <property type="component" value="Unassembled WGS sequence"/>
</dbReference>
<keyword evidence="2" id="KW-0418">Kinase</keyword>
<dbReference type="PROSITE" id="PS50011">
    <property type="entry name" value="PROTEIN_KINASE_DOM"/>
    <property type="match status" value="1"/>
</dbReference>
<dbReference type="Pfam" id="PF00069">
    <property type="entry name" value="Pkinase"/>
    <property type="match status" value="1"/>
</dbReference>
<name>F2Q4I1_TRIEC</name>
<dbReference type="GO" id="GO:0004672">
    <property type="term" value="F:protein kinase activity"/>
    <property type="evidence" value="ECO:0007669"/>
    <property type="project" value="InterPro"/>
</dbReference>
<dbReference type="InterPro" id="IPR000719">
    <property type="entry name" value="Prot_kinase_dom"/>
</dbReference>
<accession>F2Q4I1</accession>
<dbReference type="EMBL" id="DS995793">
    <property type="protein sequence ID" value="EGE09049.1"/>
    <property type="molecule type" value="Genomic_DNA"/>
</dbReference>
<evidence type="ECO:0000313" key="2">
    <source>
        <dbReference type="EMBL" id="EGE09049.1"/>
    </source>
</evidence>
<dbReference type="InterPro" id="IPR011009">
    <property type="entry name" value="Kinase-like_dom_sf"/>
</dbReference>
<dbReference type="eggNOG" id="KOG1290">
    <property type="taxonomic scope" value="Eukaryota"/>
</dbReference>
<keyword evidence="2" id="KW-0808">Transferase</keyword>
<dbReference type="AlphaFoldDB" id="F2Q4I1"/>
<dbReference type="SUPFAM" id="SSF56112">
    <property type="entry name" value="Protein kinase-like (PK-like)"/>
    <property type="match status" value="1"/>
</dbReference>
<dbReference type="HOGENOM" id="CLU_130487_0_0_1"/>
<organism evidence="2 3">
    <name type="scientific">Trichophyton equinum (strain ATCC MYA-4606 / CBS 127.97)</name>
    <name type="common">Horse ringworm fungus</name>
    <dbReference type="NCBI Taxonomy" id="559882"/>
    <lineage>
        <taxon>Eukaryota</taxon>
        <taxon>Fungi</taxon>
        <taxon>Dikarya</taxon>
        <taxon>Ascomycota</taxon>
        <taxon>Pezizomycotina</taxon>
        <taxon>Eurotiomycetes</taxon>
        <taxon>Eurotiomycetidae</taxon>
        <taxon>Onygenales</taxon>
        <taxon>Arthrodermataceae</taxon>
        <taxon>Trichophyton</taxon>
    </lineage>
</organism>
<feature type="domain" description="Protein kinase" evidence="1">
    <location>
        <begin position="1"/>
        <end position="120"/>
    </location>
</feature>
<dbReference type="GO" id="GO:0005524">
    <property type="term" value="F:ATP binding"/>
    <property type="evidence" value="ECO:0007669"/>
    <property type="project" value="InterPro"/>
</dbReference>
<gene>
    <name evidence="2" type="ORF">TEQG_08078</name>
</gene>
<reference evidence="3" key="1">
    <citation type="journal article" date="2012" name="MBio">
        <title>Comparative genome analysis of Trichophyton rubrum and related dermatophytes reveals candidate genes involved in infection.</title>
        <authorList>
            <person name="Martinez D.A."/>
            <person name="Oliver B.G."/>
            <person name="Graeser Y."/>
            <person name="Goldberg J.M."/>
            <person name="Li W."/>
            <person name="Martinez-Rossi N.M."/>
            <person name="Monod M."/>
            <person name="Shelest E."/>
            <person name="Barton R.C."/>
            <person name="Birch E."/>
            <person name="Brakhage A.A."/>
            <person name="Chen Z."/>
            <person name="Gurr S.J."/>
            <person name="Heiman D."/>
            <person name="Heitman J."/>
            <person name="Kosti I."/>
            <person name="Rossi A."/>
            <person name="Saif S."/>
            <person name="Samalova M."/>
            <person name="Saunders C.W."/>
            <person name="Shea T."/>
            <person name="Summerbell R.C."/>
            <person name="Xu J."/>
            <person name="Young S."/>
            <person name="Zeng Q."/>
            <person name="Birren B.W."/>
            <person name="Cuomo C.A."/>
            <person name="White T.C."/>
        </authorList>
    </citation>
    <scope>NUCLEOTIDE SEQUENCE [LARGE SCALE GENOMIC DNA]</scope>
    <source>
        <strain evidence="3">ATCC MYA-4606 / CBS 127.97</strain>
    </source>
</reference>
<evidence type="ECO:0000313" key="3">
    <source>
        <dbReference type="Proteomes" id="UP000009169"/>
    </source>
</evidence>
<keyword evidence="3" id="KW-1185">Reference proteome</keyword>